<evidence type="ECO:0000256" key="1">
    <source>
        <dbReference type="SAM" id="Phobius"/>
    </source>
</evidence>
<name>A0ABN4BV26_DEHRP</name>
<organism evidence="3 4">
    <name type="scientific">Dehalobacter restrictus (strain DSM 9455 / PER-K23)</name>
    <dbReference type="NCBI Taxonomy" id="871738"/>
    <lineage>
        <taxon>Bacteria</taxon>
        <taxon>Bacillati</taxon>
        <taxon>Bacillota</taxon>
        <taxon>Clostridia</taxon>
        <taxon>Eubacteriales</taxon>
        <taxon>Desulfitobacteriaceae</taxon>
        <taxon>Dehalobacter</taxon>
    </lineage>
</organism>
<keyword evidence="1" id="KW-1133">Transmembrane helix</keyword>
<reference evidence="3 4" key="1">
    <citation type="journal article" date="2013" name="Stand. Genomic Sci.">
        <title>Complete genome sequence of Dehalobacter restrictus PER-K23(T.).</title>
        <authorList>
            <person name="Kruse T."/>
            <person name="Maillard J."/>
            <person name="Goodwin L."/>
            <person name="Woyke T."/>
            <person name="Teshima H."/>
            <person name="Bruce D."/>
            <person name="Detter C."/>
            <person name="Tapia R."/>
            <person name="Han C."/>
            <person name="Huntemann M."/>
            <person name="Wei C.L."/>
            <person name="Han J."/>
            <person name="Chen A."/>
            <person name="Kyrpides N."/>
            <person name="Szeto E."/>
            <person name="Markowitz V."/>
            <person name="Ivanova N."/>
            <person name="Pagani I."/>
            <person name="Pati A."/>
            <person name="Pitluck S."/>
            <person name="Nolan M."/>
            <person name="Holliger C."/>
            <person name="Smidt H."/>
        </authorList>
    </citation>
    <scope>NUCLEOTIDE SEQUENCE [LARGE SCALE GENOMIC DNA]</scope>
    <source>
        <strain evidence="4">DSM 9455</strain>
    </source>
</reference>
<protein>
    <recommendedName>
        <fullName evidence="2">SHOCT domain-containing protein</fullName>
    </recommendedName>
</protein>
<dbReference type="EMBL" id="CP007033">
    <property type="protein sequence ID" value="AHF09880.1"/>
    <property type="molecule type" value="Genomic_DNA"/>
</dbReference>
<dbReference type="Pfam" id="PF09851">
    <property type="entry name" value="SHOCT"/>
    <property type="match status" value="1"/>
</dbReference>
<evidence type="ECO:0000313" key="3">
    <source>
        <dbReference type="EMBL" id="AHF09880.1"/>
    </source>
</evidence>
<accession>A0ABN4BV26</accession>
<keyword evidence="1" id="KW-0472">Membrane</keyword>
<feature type="domain" description="SHOCT" evidence="2">
    <location>
        <begin position="61"/>
        <end position="86"/>
    </location>
</feature>
<evidence type="ECO:0000259" key="2">
    <source>
        <dbReference type="Pfam" id="PF09851"/>
    </source>
</evidence>
<evidence type="ECO:0000313" key="4">
    <source>
        <dbReference type="Proteomes" id="UP000018934"/>
    </source>
</evidence>
<keyword evidence="4" id="KW-1185">Reference proteome</keyword>
<keyword evidence="1" id="KW-0812">Transmembrane</keyword>
<gene>
    <name evidence="3" type="ORF">DEHRE_07125</name>
</gene>
<dbReference type="RefSeq" id="WP_015042620.1">
    <property type="nucleotide sequence ID" value="NZ_CP007033.1"/>
</dbReference>
<dbReference type="InterPro" id="IPR018649">
    <property type="entry name" value="SHOCT"/>
</dbReference>
<dbReference type="Proteomes" id="UP000018934">
    <property type="component" value="Chromosome"/>
</dbReference>
<proteinExistence type="predicted"/>
<feature type="transmembrane region" description="Helical" evidence="1">
    <location>
        <begin position="20"/>
        <end position="41"/>
    </location>
</feature>
<sequence>MMRGWYGPGGDWMMGGNYSWMGFAVMIIQLLFWLGIIFLAVRLIRNYLDRQNTSGKPEDHAMAILRERYAKGEIDLEEYNTRKSELGR</sequence>